<reference evidence="3" key="1">
    <citation type="submission" date="2018-05" db="EMBL/GenBank/DDBJ databases">
        <authorList>
            <person name="Du Z."/>
            <person name="Wang X."/>
        </authorList>
    </citation>
    <scope>NUCLEOTIDE SEQUENCE [LARGE SCALE GENOMIC DNA]</scope>
    <source>
        <strain evidence="3">WDS4C29</strain>
    </source>
</reference>
<keyword evidence="3" id="KW-1185">Reference proteome</keyword>
<keyword evidence="1" id="KW-0472">Membrane</keyword>
<dbReference type="InterPro" id="IPR021265">
    <property type="entry name" value="DUF2842"/>
</dbReference>
<name>A0A2V1P519_9RHOB</name>
<gene>
    <name evidence="2" type="ORF">DFK10_09050</name>
</gene>
<accession>A0A2V1P519</accession>
<evidence type="ECO:0000256" key="1">
    <source>
        <dbReference type="SAM" id="Phobius"/>
    </source>
</evidence>
<comment type="caution">
    <text evidence="2">The sequence shown here is derived from an EMBL/GenBank/DDBJ whole genome shotgun (WGS) entry which is preliminary data.</text>
</comment>
<dbReference type="Pfam" id="PF11003">
    <property type="entry name" value="DUF2842"/>
    <property type="match status" value="1"/>
</dbReference>
<protein>
    <submittedName>
        <fullName evidence="2">DUF2842 domain-containing protein</fullName>
    </submittedName>
</protein>
<keyword evidence="1" id="KW-1133">Transmembrane helix</keyword>
<dbReference type="OrthoDB" id="7510023at2"/>
<evidence type="ECO:0000313" key="2">
    <source>
        <dbReference type="EMBL" id="PWG16910.1"/>
    </source>
</evidence>
<proteinExistence type="predicted"/>
<sequence length="73" mass="8041">MALTLKARKRLSLLILVVGLPVYIVVCVTVVNWLWPDPQARPPLGAELAIYVGLGVLWAFPLKWVFKGVGQGE</sequence>
<dbReference type="EMBL" id="QETF01000008">
    <property type="protein sequence ID" value="PWG16910.1"/>
    <property type="molecule type" value="Genomic_DNA"/>
</dbReference>
<organism evidence="2 3">
    <name type="scientific">Salibaculum griseiflavum</name>
    <dbReference type="NCBI Taxonomy" id="1914409"/>
    <lineage>
        <taxon>Bacteria</taxon>
        <taxon>Pseudomonadati</taxon>
        <taxon>Pseudomonadota</taxon>
        <taxon>Alphaproteobacteria</taxon>
        <taxon>Rhodobacterales</taxon>
        <taxon>Roseobacteraceae</taxon>
        <taxon>Salibaculum</taxon>
    </lineage>
</organism>
<feature type="transmembrane region" description="Helical" evidence="1">
    <location>
        <begin position="48"/>
        <end position="66"/>
    </location>
</feature>
<dbReference type="RefSeq" id="WP_109388705.1">
    <property type="nucleotide sequence ID" value="NZ_QETF01000008.1"/>
</dbReference>
<keyword evidence="1" id="KW-0812">Transmembrane</keyword>
<evidence type="ECO:0000313" key="3">
    <source>
        <dbReference type="Proteomes" id="UP000245293"/>
    </source>
</evidence>
<feature type="transmembrane region" description="Helical" evidence="1">
    <location>
        <begin position="12"/>
        <end position="36"/>
    </location>
</feature>
<dbReference type="AlphaFoldDB" id="A0A2V1P519"/>
<dbReference type="Proteomes" id="UP000245293">
    <property type="component" value="Unassembled WGS sequence"/>
</dbReference>